<evidence type="ECO:0000256" key="1">
    <source>
        <dbReference type="ARBA" id="ARBA00022723"/>
    </source>
</evidence>
<sequence>MGDSDSESAGSDSPRKSHYGRYRAPSVDATGVVLSCDVPSCVDDWIKEPLVAEKMDVYLLHWDKTTQSGPQIYDTTLVKPDDPAEIFRHAADCVIHYHDTTLTPLQFEHEYGMPPRTRSEEILRLRRAILTQYLTEIDMDAKKKKALKDNEMWDRGVVPTAHRNPPMNPSERLKYITSLWPTNMPNFPDADDSLKYYGFQVGIFLENDEGKDGSKSDGDDDADDFLPPSNPTLTAKEENWVQCDKCQKWRKLPDSVDVSELPPTWYCRMNKWSRKFNKCSAAEEVTVAPSLKETDVKTIRERKFVHQFAQRLKRMEKALSELKYADMKEDAGARQVVTCNECGKKRPLLGGMDPRKIQQPFVCWMNRWDEIHASCSAPQGALLDRVTTITETSAAAAEKKAAHKTKKKDKSGATTTSSNTGNTTKSSKRKTEDASSSAPPAPPLYSSSEDESKVRKRRRDDRKKR</sequence>
<feature type="compositionally biased region" description="Low complexity" evidence="4">
    <location>
        <begin position="412"/>
        <end position="425"/>
    </location>
</feature>
<reference evidence="6" key="2">
    <citation type="submission" date="2019-06" db="EMBL/GenBank/DDBJ databases">
        <title>Genomics analysis of Aphanomyces spp. identifies a new class of oomycete effector associated with host adaptation.</title>
        <authorList>
            <person name="Gaulin E."/>
        </authorList>
    </citation>
    <scope>NUCLEOTIDE SEQUENCE</scope>
    <source>
        <strain evidence="6">CBS 578.67</strain>
    </source>
</reference>
<keyword evidence="8" id="KW-1185">Reference proteome</keyword>
<dbReference type="EMBL" id="VJMH01000010">
    <property type="protein sequence ID" value="KAF0720515.1"/>
    <property type="molecule type" value="Genomic_DNA"/>
</dbReference>
<dbReference type="PROSITE" id="PS51050">
    <property type="entry name" value="ZF_CW"/>
    <property type="match status" value="1"/>
</dbReference>
<feature type="compositionally biased region" description="Basic residues" evidence="4">
    <location>
        <begin position="454"/>
        <end position="465"/>
    </location>
</feature>
<dbReference type="AlphaFoldDB" id="A0A485K2J2"/>
<dbReference type="Gene3D" id="3.30.40.100">
    <property type="match status" value="2"/>
</dbReference>
<dbReference type="Pfam" id="PF07496">
    <property type="entry name" value="zf-CW"/>
    <property type="match status" value="2"/>
</dbReference>
<keyword evidence="1" id="KW-0479">Metal-binding</keyword>
<evidence type="ECO:0000313" key="6">
    <source>
        <dbReference type="EMBL" id="KAF0720515.1"/>
    </source>
</evidence>
<protein>
    <submittedName>
        <fullName evidence="7">Aste57867_234 protein</fullName>
    </submittedName>
</protein>
<dbReference type="Proteomes" id="UP000332933">
    <property type="component" value="Unassembled WGS sequence"/>
</dbReference>
<dbReference type="OrthoDB" id="757982at2759"/>
<evidence type="ECO:0000259" key="5">
    <source>
        <dbReference type="PROSITE" id="PS51050"/>
    </source>
</evidence>
<organism evidence="7 8">
    <name type="scientific">Aphanomyces stellatus</name>
    <dbReference type="NCBI Taxonomy" id="120398"/>
    <lineage>
        <taxon>Eukaryota</taxon>
        <taxon>Sar</taxon>
        <taxon>Stramenopiles</taxon>
        <taxon>Oomycota</taxon>
        <taxon>Saprolegniomycetes</taxon>
        <taxon>Saprolegniales</taxon>
        <taxon>Verrucalvaceae</taxon>
        <taxon>Aphanomyces</taxon>
    </lineage>
</organism>
<feature type="domain" description="CW-type" evidence="5">
    <location>
        <begin position="234"/>
        <end position="287"/>
    </location>
</feature>
<proteinExistence type="predicted"/>
<feature type="region of interest" description="Disordered" evidence="4">
    <location>
        <begin position="208"/>
        <end position="231"/>
    </location>
</feature>
<accession>A0A485K2J2</accession>
<dbReference type="PANTHER" id="PTHR46245:SF2">
    <property type="entry name" value="B3 DOMAIN-CONTAINING TRANSCRIPTION REPRESSOR VAL2"/>
    <property type="match status" value="1"/>
</dbReference>
<dbReference type="GO" id="GO:0008270">
    <property type="term" value="F:zinc ion binding"/>
    <property type="evidence" value="ECO:0007669"/>
    <property type="project" value="UniProtKB-KW"/>
</dbReference>
<dbReference type="EMBL" id="CAADRA010000010">
    <property type="protein sequence ID" value="VFT77460.1"/>
    <property type="molecule type" value="Genomic_DNA"/>
</dbReference>
<feature type="region of interest" description="Disordered" evidence="4">
    <location>
        <begin position="397"/>
        <end position="465"/>
    </location>
</feature>
<evidence type="ECO:0000256" key="2">
    <source>
        <dbReference type="ARBA" id="ARBA00022771"/>
    </source>
</evidence>
<keyword evidence="2" id="KW-0863">Zinc-finger</keyword>
<dbReference type="InterPro" id="IPR011124">
    <property type="entry name" value="Znf_CW"/>
</dbReference>
<evidence type="ECO:0000313" key="8">
    <source>
        <dbReference type="Proteomes" id="UP000332933"/>
    </source>
</evidence>
<dbReference type="PANTHER" id="PTHR46245">
    <property type="entry name" value="B3 DOMAIN-CONTAINING PROTEIN OS07G0563300"/>
    <property type="match status" value="1"/>
</dbReference>
<keyword evidence="3" id="KW-0862">Zinc</keyword>
<evidence type="ECO:0000256" key="4">
    <source>
        <dbReference type="SAM" id="MobiDB-lite"/>
    </source>
</evidence>
<evidence type="ECO:0000256" key="3">
    <source>
        <dbReference type="ARBA" id="ARBA00022833"/>
    </source>
</evidence>
<gene>
    <name evidence="7" type="primary">Aste57867_234</name>
    <name evidence="6" type="ORF">As57867_000234</name>
    <name evidence="7" type="ORF">ASTE57867_234</name>
</gene>
<feature type="compositionally biased region" description="Basic and acidic residues" evidence="4">
    <location>
        <begin position="208"/>
        <end position="217"/>
    </location>
</feature>
<feature type="region of interest" description="Disordered" evidence="4">
    <location>
        <begin position="1"/>
        <end position="22"/>
    </location>
</feature>
<evidence type="ECO:0000313" key="7">
    <source>
        <dbReference type="EMBL" id="VFT77460.1"/>
    </source>
</evidence>
<reference evidence="7 8" key="1">
    <citation type="submission" date="2019-03" db="EMBL/GenBank/DDBJ databases">
        <authorList>
            <person name="Gaulin E."/>
            <person name="Dumas B."/>
        </authorList>
    </citation>
    <scope>NUCLEOTIDE SEQUENCE [LARGE SCALE GENOMIC DNA]</scope>
    <source>
        <strain evidence="7">CBS 568.67</strain>
    </source>
</reference>
<name>A0A485K2J2_9STRA</name>